<dbReference type="InterPro" id="IPR000843">
    <property type="entry name" value="HTH_LacI"/>
</dbReference>
<dbReference type="SMART" id="SM00354">
    <property type="entry name" value="HTH_LACI"/>
    <property type="match status" value="1"/>
</dbReference>
<dbReference type="SUPFAM" id="SSF53822">
    <property type="entry name" value="Periplasmic binding protein-like I"/>
    <property type="match status" value="1"/>
</dbReference>
<dbReference type="Proteomes" id="UP001500121">
    <property type="component" value="Unassembled WGS sequence"/>
</dbReference>
<dbReference type="Pfam" id="PF00356">
    <property type="entry name" value="LacI"/>
    <property type="match status" value="1"/>
</dbReference>
<keyword evidence="1" id="KW-0805">Transcription regulation</keyword>
<dbReference type="InterPro" id="IPR046335">
    <property type="entry name" value="LacI/GalR-like_sensor"/>
</dbReference>
<evidence type="ECO:0000259" key="5">
    <source>
        <dbReference type="PROSITE" id="PS50932"/>
    </source>
</evidence>
<dbReference type="CDD" id="cd06267">
    <property type="entry name" value="PBP1_LacI_sugar_binding-like"/>
    <property type="match status" value="1"/>
</dbReference>
<dbReference type="PANTHER" id="PTHR30146">
    <property type="entry name" value="LACI-RELATED TRANSCRIPTIONAL REPRESSOR"/>
    <property type="match status" value="1"/>
</dbReference>
<dbReference type="PROSITE" id="PS50932">
    <property type="entry name" value="HTH_LACI_2"/>
    <property type="match status" value="1"/>
</dbReference>
<evidence type="ECO:0000256" key="3">
    <source>
        <dbReference type="ARBA" id="ARBA00023163"/>
    </source>
</evidence>
<keyword evidence="3" id="KW-0804">Transcription</keyword>
<dbReference type="InterPro" id="IPR028082">
    <property type="entry name" value="Peripla_BP_I"/>
</dbReference>
<sequence>MTVPSIHDVANDCGVSTATVSRALRGLPNVSPGTRERVRESAARLGYVPSPSASGLSGGRHHAVAIVIPSTARWFYTAVIEGVDGVLRREGYDTFLVILAATAAGRERLFHNALLRKRADAVIALGIDFTAEEREELRSVDMPAVIVGGPVRGVRSVGIDDLAAGRAAMEHLLALGHRRIGHLGGENEYGMDHSVGQDRARAWRGSLERHGIAPAPQWYAVGSFLMPQAKAAATAMLRSADPPTAIFAGSDEMAFGVVLAALEAGLRIPQDLSVIGIDDHDWSESFGLTTMRQDPFEQGRIAARTVLDGLSGRATPIRTVKAEVRLVERRSTGPAPGATGPAALAPPPAVVAH</sequence>
<reference evidence="7" key="1">
    <citation type="journal article" date="2019" name="Int. J. Syst. Evol. Microbiol.">
        <title>The Global Catalogue of Microorganisms (GCM) 10K type strain sequencing project: providing services to taxonomists for standard genome sequencing and annotation.</title>
        <authorList>
            <consortium name="The Broad Institute Genomics Platform"/>
            <consortium name="The Broad Institute Genome Sequencing Center for Infectious Disease"/>
            <person name="Wu L."/>
            <person name="Ma J."/>
        </authorList>
    </citation>
    <scope>NUCLEOTIDE SEQUENCE [LARGE SCALE GENOMIC DNA]</scope>
    <source>
        <strain evidence="7">JCM 19015</strain>
    </source>
</reference>
<dbReference type="Pfam" id="PF13377">
    <property type="entry name" value="Peripla_BP_3"/>
    <property type="match status" value="1"/>
</dbReference>
<protein>
    <submittedName>
        <fullName evidence="6">LacI family DNA-binding transcriptional regulator</fullName>
    </submittedName>
</protein>
<keyword evidence="2 6" id="KW-0238">DNA-binding</keyword>
<dbReference type="Gene3D" id="3.40.50.2300">
    <property type="match status" value="2"/>
</dbReference>
<organism evidence="6 7">
    <name type="scientific">Amnibacterium soli</name>
    <dbReference type="NCBI Taxonomy" id="1282736"/>
    <lineage>
        <taxon>Bacteria</taxon>
        <taxon>Bacillati</taxon>
        <taxon>Actinomycetota</taxon>
        <taxon>Actinomycetes</taxon>
        <taxon>Micrococcales</taxon>
        <taxon>Microbacteriaceae</taxon>
        <taxon>Amnibacterium</taxon>
    </lineage>
</organism>
<evidence type="ECO:0000313" key="7">
    <source>
        <dbReference type="Proteomes" id="UP001500121"/>
    </source>
</evidence>
<dbReference type="PANTHER" id="PTHR30146:SF109">
    <property type="entry name" value="HTH-TYPE TRANSCRIPTIONAL REGULATOR GALS"/>
    <property type="match status" value="1"/>
</dbReference>
<dbReference type="InterPro" id="IPR010982">
    <property type="entry name" value="Lambda_DNA-bd_dom_sf"/>
</dbReference>
<comment type="caution">
    <text evidence="6">The sequence shown here is derived from an EMBL/GenBank/DDBJ whole genome shotgun (WGS) entry which is preliminary data.</text>
</comment>
<feature type="region of interest" description="Disordered" evidence="4">
    <location>
        <begin position="330"/>
        <end position="353"/>
    </location>
</feature>
<feature type="compositionally biased region" description="Low complexity" evidence="4">
    <location>
        <begin position="332"/>
        <end position="343"/>
    </location>
</feature>
<feature type="compositionally biased region" description="Pro residues" evidence="4">
    <location>
        <begin position="344"/>
        <end position="353"/>
    </location>
</feature>
<feature type="domain" description="HTH lacI-type" evidence="5">
    <location>
        <begin position="4"/>
        <end position="58"/>
    </location>
</feature>
<dbReference type="GO" id="GO:0003677">
    <property type="term" value="F:DNA binding"/>
    <property type="evidence" value="ECO:0007669"/>
    <property type="project" value="UniProtKB-KW"/>
</dbReference>
<dbReference type="RefSeq" id="WP_345482250.1">
    <property type="nucleotide sequence ID" value="NZ_BAABLP010000009.1"/>
</dbReference>
<keyword evidence="7" id="KW-1185">Reference proteome</keyword>
<evidence type="ECO:0000256" key="2">
    <source>
        <dbReference type="ARBA" id="ARBA00023125"/>
    </source>
</evidence>
<dbReference type="CDD" id="cd01392">
    <property type="entry name" value="HTH_LacI"/>
    <property type="match status" value="1"/>
</dbReference>
<dbReference type="SUPFAM" id="SSF47413">
    <property type="entry name" value="lambda repressor-like DNA-binding domains"/>
    <property type="match status" value="1"/>
</dbReference>
<dbReference type="Gene3D" id="1.10.260.40">
    <property type="entry name" value="lambda repressor-like DNA-binding domains"/>
    <property type="match status" value="1"/>
</dbReference>
<dbReference type="EMBL" id="BAABLP010000009">
    <property type="protein sequence ID" value="GAA4755570.1"/>
    <property type="molecule type" value="Genomic_DNA"/>
</dbReference>
<gene>
    <name evidence="6" type="ORF">GCM10025783_30950</name>
</gene>
<evidence type="ECO:0000256" key="4">
    <source>
        <dbReference type="SAM" id="MobiDB-lite"/>
    </source>
</evidence>
<evidence type="ECO:0000313" key="6">
    <source>
        <dbReference type="EMBL" id="GAA4755570.1"/>
    </source>
</evidence>
<proteinExistence type="predicted"/>
<evidence type="ECO:0000256" key="1">
    <source>
        <dbReference type="ARBA" id="ARBA00023015"/>
    </source>
</evidence>
<accession>A0ABP8ZG84</accession>
<name>A0ABP8ZG84_9MICO</name>